<dbReference type="Proteomes" id="UP000180036">
    <property type="component" value="Unassembled WGS sequence"/>
</dbReference>
<name>A0AAP7TC04_BACAM</name>
<evidence type="ECO:0008006" key="3">
    <source>
        <dbReference type="Google" id="ProtNLM"/>
    </source>
</evidence>
<reference evidence="1 2" key="1">
    <citation type="submission" date="2016-10" db="EMBL/GenBank/DDBJ databases">
        <authorList>
            <person name="Marach S."/>
            <person name="Prathuangwong S."/>
            <person name="Takikawa Y."/>
            <person name="Dohra H."/>
        </authorList>
    </citation>
    <scope>NUCLEOTIDE SEQUENCE [LARGE SCALE GENOMIC DNA]</scope>
    <source>
        <strain evidence="1 2">K2</strain>
    </source>
</reference>
<sequence>MGIKKTIDYLEKNKNYSYVEDIALDTAAVYAESKQYDKSYIYHQKMIQTQKQIQRGECLYEF</sequence>
<evidence type="ECO:0000313" key="2">
    <source>
        <dbReference type="Proteomes" id="UP000180036"/>
    </source>
</evidence>
<protein>
    <recommendedName>
        <fullName evidence="3">Aspartate phosphatase</fullName>
    </recommendedName>
</protein>
<evidence type="ECO:0000313" key="1">
    <source>
        <dbReference type="EMBL" id="OIK21922.1"/>
    </source>
</evidence>
<accession>A0AAP7TC04</accession>
<dbReference type="AlphaFoldDB" id="A0AAP7TC04"/>
<gene>
    <name evidence="1" type="ORF">BKP66_10280</name>
</gene>
<comment type="caution">
    <text evidence="1">The sequence shown here is derived from an EMBL/GenBank/DDBJ whole genome shotgun (WGS) entry which is preliminary data.</text>
</comment>
<dbReference type="InterPro" id="IPR011990">
    <property type="entry name" value="TPR-like_helical_dom_sf"/>
</dbReference>
<dbReference type="Gene3D" id="1.25.40.10">
    <property type="entry name" value="Tetratricopeptide repeat domain"/>
    <property type="match status" value="1"/>
</dbReference>
<organism evidence="1 2">
    <name type="scientific">Bacillus amyloliquefaciens</name>
    <name type="common">Bacillus velezensis</name>
    <dbReference type="NCBI Taxonomy" id="1390"/>
    <lineage>
        <taxon>Bacteria</taxon>
        <taxon>Bacillati</taxon>
        <taxon>Bacillota</taxon>
        <taxon>Bacilli</taxon>
        <taxon>Bacillales</taxon>
        <taxon>Bacillaceae</taxon>
        <taxon>Bacillus</taxon>
        <taxon>Bacillus amyloliquefaciens group</taxon>
    </lineage>
</organism>
<proteinExistence type="predicted"/>
<dbReference type="EMBL" id="MOEA01000002">
    <property type="protein sequence ID" value="OIK21922.1"/>
    <property type="molecule type" value="Genomic_DNA"/>
</dbReference>